<evidence type="ECO:0000313" key="3">
    <source>
        <dbReference type="Proteomes" id="UP001597357"/>
    </source>
</evidence>
<protein>
    <recommendedName>
        <fullName evidence="4">Outer membrane protein beta-barrel domain-containing protein</fullName>
    </recommendedName>
</protein>
<keyword evidence="1" id="KW-0732">Signal</keyword>
<feature type="chain" id="PRO_5046480321" description="Outer membrane protein beta-barrel domain-containing protein" evidence="1">
    <location>
        <begin position="20"/>
        <end position="421"/>
    </location>
</feature>
<comment type="caution">
    <text evidence="2">The sequence shown here is derived from an EMBL/GenBank/DDBJ whole genome shotgun (WGS) entry which is preliminary data.</text>
</comment>
<proteinExistence type="predicted"/>
<accession>A0ABW5SDY6</accession>
<dbReference type="EMBL" id="JBHULZ010000041">
    <property type="protein sequence ID" value="MFD2697983.1"/>
    <property type="molecule type" value="Genomic_DNA"/>
</dbReference>
<organism evidence="2 3">
    <name type="scientific">Mesonia sediminis</name>
    <dbReference type="NCBI Taxonomy" id="1703946"/>
    <lineage>
        <taxon>Bacteria</taxon>
        <taxon>Pseudomonadati</taxon>
        <taxon>Bacteroidota</taxon>
        <taxon>Flavobacteriia</taxon>
        <taxon>Flavobacteriales</taxon>
        <taxon>Flavobacteriaceae</taxon>
        <taxon>Mesonia</taxon>
    </lineage>
</organism>
<dbReference type="RefSeq" id="WP_379046797.1">
    <property type="nucleotide sequence ID" value="NZ_JBHULZ010000041.1"/>
</dbReference>
<evidence type="ECO:0000256" key="1">
    <source>
        <dbReference type="SAM" id="SignalP"/>
    </source>
</evidence>
<feature type="signal peptide" evidence="1">
    <location>
        <begin position="1"/>
        <end position="19"/>
    </location>
</feature>
<reference evidence="3" key="1">
    <citation type="journal article" date="2019" name="Int. J. Syst. Evol. Microbiol.">
        <title>The Global Catalogue of Microorganisms (GCM) 10K type strain sequencing project: providing services to taxonomists for standard genome sequencing and annotation.</title>
        <authorList>
            <consortium name="The Broad Institute Genomics Platform"/>
            <consortium name="The Broad Institute Genome Sequencing Center for Infectious Disease"/>
            <person name="Wu L."/>
            <person name="Ma J."/>
        </authorList>
    </citation>
    <scope>NUCLEOTIDE SEQUENCE [LARGE SCALE GENOMIC DNA]</scope>
    <source>
        <strain evidence="3">KCTC 42255</strain>
    </source>
</reference>
<sequence length="421" mass="48869">MKKLILASLLLFCCQIAFSQTQYLPGYIVNNSGVKQQVEIRDEDWKATPTSIKYRNTPTGKVQSAEIKNLLAFGLNHGRRFERHTVQIDRSTDNLNILSHVRQSKLEEATLILELLVSGKAKLYYYESGNLRRFFYAKTDGRVEPLIYKKYYDQYDRITTNNRYQQQLFNHMRCEQISTKEITRLDYKKSDLMNYFIKYNACFESDATKTNKDVPKLEKTTNYTYDLEKETKDKAYLFLGIKPGFRNSSFEITGAPLIGDARKPKFDDQTSFTAGIEIEYVLPVHNNKWAAFVEPTFFQRFKGSKTIEGYINEVSYNSIEVIFGGRHYFYLNQEAKLFLEAGFIVDTPFSDSEVSFDGQRPALTVQSGTSFSLGAGFKYNNRYSIAVRYQTPRDILRNYMTWDSEYSNIGVVLGYHFSLLK</sequence>
<keyword evidence="3" id="KW-1185">Reference proteome</keyword>
<gene>
    <name evidence="2" type="ORF">ACFSQ0_08270</name>
</gene>
<evidence type="ECO:0008006" key="4">
    <source>
        <dbReference type="Google" id="ProtNLM"/>
    </source>
</evidence>
<evidence type="ECO:0000313" key="2">
    <source>
        <dbReference type="EMBL" id="MFD2697983.1"/>
    </source>
</evidence>
<name>A0ABW5SDY6_9FLAO</name>
<dbReference type="Proteomes" id="UP001597357">
    <property type="component" value="Unassembled WGS sequence"/>
</dbReference>